<dbReference type="SUPFAM" id="SSF47072">
    <property type="entry name" value="Cysteine alpha-hairpin motif"/>
    <property type="match status" value="1"/>
</dbReference>
<feature type="binding site" evidence="8">
    <location>
        <position position="17"/>
    </location>
    <ligand>
        <name>Cu cation</name>
        <dbReference type="ChEBI" id="CHEBI:23378"/>
    </ligand>
</feature>
<dbReference type="GO" id="GO:0005758">
    <property type="term" value="C:mitochondrial intermembrane space"/>
    <property type="evidence" value="ECO:0007669"/>
    <property type="project" value="UniProtKB-SubCell"/>
</dbReference>
<organism evidence="9">
    <name type="scientific">Oikopleura dioica</name>
    <name type="common">Tunicate</name>
    <dbReference type="NCBI Taxonomy" id="34765"/>
    <lineage>
        <taxon>Eukaryota</taxon>
        <taxon>Metazoa</taxon>
        <taxon>Chordata</taxon>
        <taxon>Tunicata</taxon>
        <taxon>Appendicularia</taxon>
        <taxon>Copelata</taxon>
        <taxon>Oikopleuridae</taxon>
        <taxon>Oikopleura</taxon>
    </lineage>
</organism>
<dbReference type="PROSITE" id="PS51808">
    <property type="entry name" value="CHCH"/>
    <property type="match status" value="1"/>
</dbReference>
<evidence type="ECO:0008006" key="10">
    <source>
        <dbReference type="Google" id="ProtNLM"/>
    </source>
</evidence>
<dbReference type="Pfam" id="PF05051">
    <property type="entry name" value="COX17"/>
    <property type="match status" value="1"/>
</dbReference>
<dbReference type="Proteomes" id="UP000011014">
    <property type="component" value="Unassembled WGS sequence"/>
</dbReference>
<protein>
    <recommendedName>
        <fullName evidence="10">Cytochrome c oxidase copper chaperone</fullName>
    </recommendedName>
</protein>
<keyword evidence="4 8" id="KW-0186">Copper</keyword>
<comment type="similarity">
    <text evidence="2">Belongs to the COX17 family.</text>
</comment>
<keyword evidence="5" id="KW-0496">Mitochondrion</keyword>
<proteinExistence type="inferred from homology"/>
<name>E4YY90_OIKDI</name>
<keyword evidence="3 8" id="KW-0479">Metal-binding</keyword>
<dbReference type="PANTHER" id="PTHR16719">
    <property type="entry name" value="CYTOCHROME C OXIDASE COPPER CHAPERONE"/>
    <property type="match status" value="1"/>
</dbReference>
<dbReference type="InterPro" id="IPR009069">
    <property type="entry name" value="Cys_alpha_HP_mot_SF"/>
</dbReference>
<evidence type="ECO:0000256" key="8">
    <source>
        <dbReference type="PIRSR" id="PIRSR607745-1"/>
    </source>
</evidence>
<keyword evidence="6" id="KW-1015">Disulfide bond</keyword>
<evidence type="ECO:0000256" key="6">
    <source>
        <dbReference type="ARBA" id="ARBA00023157"/>
    </source>
</evidence>
<keyword evidence="7" id="KW-0143">Chaperone</keyword>
<sequence length="58" mass="6482">MESEKPKSPPKGLKPCCACPDTRKPRDECFMASEDGAVECKELIEAHQKCLRDLGFKV</sequence>
<dbReference type="InterPro" id="IPR007745">
    <property type="entry name" value="Cyt_c_oxidase_Cu-chaperone"/>
</dbReference>
<dbReference type="AlphaFoldDB" id="E4YY90"/>
<gene>
    <name evidence="9" type="ORF">GSOID_T00022428001</name>
</gene>
<dbReference type="EMBL" id="FN655919">
    <property type="protein sequence ID" value="CBY40418.1"/>
    <property type="molecule type" value="Genomic_DNA"/>
</dbReference>
<comment type="subcellular location">
    <subcellularLocation>
        <location evidence="1">Mitochondrion intermembrane space</location>
    </subcellularLocation>
</comment>
<evidence type="ECO:0000256" key="3">
    <source>
        <dbReference type="ARBA" id="ARBA00022723"/>
    </source>
</evidence>
<feature type="binding site" evidence="8">
    <location>
        <position position="16"/>
    </location>
    <ligand>
        <name>Cu cation</name>
        <dbReference type="ChEBI" id="CHEBI:23378"/>
    </ligand>
</feature>
<dbReference type="PANTHER" id="PTHR16719:SF0">
    <property type="entry name" value="CYTOCHROME C OXIDASE COPPER CHAPERONE"/>
    <property type="match status" value="1"/>
</dbReference>
<evidence type="ECO:0000256" key="5">
    <source>
        <dbReference type="ARBA" id="ARBA00023128"/>
    </source>
</evidence>
<dbReference type="GO" id="GO:0016531">
    <property type="term" value="F:copper chaperone activity"/>
    <property type="evidence" value="ECO:0007669"/>
    <property type="project" value="InterPro"/>
</dbReference>
<evidence type="ECO:0000256" key="1">
    <source>
        <dbReference type="ARBA" id="ARBA00004569"/>
    </source>
</evidence>
<evidence type="ECO:0000256" key="2">
    <source>
        <dbReference type="ARBA" id="ARBA00009241"/>
    </source>
</evidence>
<dbReference type="GO" id="GO:0033617">
    <property type="term" value="P:mitochondrial respiratory chain complex IV assembly"/>
    <property type="evidence" value="ECO:0007669"/>
    <property type="project" value="TreeGrafter"/>
</dbReference>
<accession>E4YY90</accession>
<dbReference type="Gene3D" id="1.10.287.1130">
    <property type="entry name" value="CytochromE C oxidase copper chaperone"/>
    <property type="match status" value="1"/>
</dbReference>
<evidence type="ECO:0000313" key="9">
    <source>
        <dbReference type="EMBL" id="CBY40418.1"/>
    </source>
</evidence>
<evidence type="ECO:0000256" key="4">
    <source>
        <dbReference type="ARBA" id="ARBA00023008"/>
    </source>
</evidence>
<dbReference type="GO" id="GO:0005507">
    <property type="term" value="F:copper ion binding"/>
    <property type="evidence" value="ECO:0007669"/>
    <property type="project" value="InterPro"/>
</dbReference>
<reference evidence="9" key="1">
    <citation type="journal article" date="2010" name="Science">
        <title>Plasticity of animal genome architecture unmasked by rapid evolution of a pelagic tunicate.</title>
        <authorList>
            <person name="Denoeud F."/>
            <person name="Henriet S."/>
            <person name="Mungpakdee S."/>
            <person name="Aury J.M."/>
            <person name="Da Silva C."/>
            <person name="Brinkmann H."/>
            <person name="Mikhaleva J."/>
            <person name="Olsen L.C."/>
            <person name="Jubin C."/>
            <person name="Canestro C."/>
            <person name="Bouquet J.M."/>
            <person name="Danks G."/>
            <person name="Poulain J."/>
            <person name="Campsteijn C."/>
            <person name="Adamski M."/>
            <person name="Cross I."/>
            <person name="Yadetie F."/>
            <person name="Muffato M."/>
            <person name="Louis A."/>
            <person name="Butcher S."/>
            <person name="Tsagkogeorga G."/>
            <person name="Konrad A."/>
            <person name="Singh S."/>
            <person name="Jensen M.F."/>
            <person name="Cong E.H."/>
            <person name="Eikeseth-Otteraa H."/>
            <person name="Noel B."/>
            <person name="Anthouard V."/>
            <person name="Porcel B.M."/>
            <person name="Kachouri-Lafond R."/>
            <person name="Nishino A."/>
            <person name="Ugolini M."/>
            <person name="Chourrout P."/>
            <person name="Nishida H."/>
            <person name="Aasland R."/>
            <person name="Huzurbazar S."/>
            <person name="Westhof E."/>
            <person name="Delsuc F."/>
            <person name="Lehrach H."/>
            <person name="Reinhardt R."/>
            <person name="Weissenbach J."/>
            <person name="Roy S.W."/>
            <person name="Artiguenave F."/>
            <person name="Postlethwait J.H."/>
            <person name="Manak J.R."/>
            <person name="Thompson E.M."/>
            <person name="Jaillon O."/>
            <person name="Du Pasquier L."/>
            <person name="Boudinot P."/>
            <person name="Liberles D.A."/>
            <person name="Volff J.N."/>
            <person name="Philippe H."/>
            <person name="Lenhard B."/>
            <person name="Roest Crollius H."/>
            <person name="Wincker P."/>
            <person name="Chourrout D."/>
        </authorList>
    </citation>
    <scope>NUCLEOTIDE SEQUENCE [LARGE SCALE GENOMIC DNA]</scope>
</reference>
<evidence type="ECO:0000256" key="7">
    <source>
        <dbReference type="ARBA" id="ARBA00023186"/>
    </source>
</evidence>